<feature type="compositionally biased region" description="Basic and acidic residues" evidence="8">
    <location>
        <begin position="253"/>
        <end position="265"/>
    </location>
</feature>
<dbReference type="GeneID" id="105890071"/>
<feature type="compositionally biased region" description="Low complexity" evidence="8">
    <location>
        <begin position="567"/>
        <end position="586"/>
    </location>
</feature>
<proteinExistence type="predicted"/>
<evidence type="ECO:0000313" key="10">
    <source>
        <dbReference type="RefSeq" id="XP_042566236.1"/>
    </source>
</evidence>
<keyword evidence="6 7" id="KW-0206">Cytoskeleton</keyword>
<dbReference type="GO" id="GO:0000226">
    <property type="term" value="P:microtubule cytoskeleton organization"/>
    <property type="evidence" value="ECO:0007669"/>
    <property type="project" value="TreeGrafter"/>
</dbReference>
<dbReference type="Proteomes" id="UP000515152">
    <property type="component" value="Chromosome 17"/>
</dbReference>
<comment type="subcellular location">
    <subcellularLocation>
        <location evidence="1 7">Cytoplasm</location>
        <location evidence="1 7">Cytoskeleton</location>
    </subcellularLocation>
</comment>
<evidence type="ECO:0000313" key="9">
    <source>
        <dbReference type="Proteomes" id="UP000515152"/>
    </source>
</evidence>
<keyword evidence="3" id="KW-0597">Phosphoprotein</keyword>
<gene>
    <name evidence="10" type="primary">LOC105890071</name>
</gene>
<evidence type="ECO:0000256" key="3">
    <source>
        <dbReference type="ARBA" id="ARBA00022553"/>
    </source>
</evidence>
<accession>A0A8M1KQ98</accession>
<feature type="region of interest" description="Disordered" evidence="8">
    <location>
        <begin position="1"/>
        <end position="24"/>
    </location>
</feature>
<evidence type="ECO:0000256" key="8">
    <source>
        <dbReference type="SAM" id="MobiDB-lite"/>
    </source>
</evidence>
<feature type="compositionally biased region" description="Polar residues" evidence="8">
    <location>
        <begin position="293"/>
        <end position="304"/>
    </location>
</feature>
<feature type="compositionally biased region" description="Basic and acidic residues" evidence="8">
    <location>
        <begin position="306"/>
        <end position="318"/>
    </location>
</feature>
<sequence length="1333" mass="141842">MADLSLSDALTDGVPQSGPENVVERDFVAQLEAETFDDQVGETVGKTDYIPLLDNDDDGKQKDAEPGLENGNEEGQGAQNPGPVSSAVTPGGLITASRPEPQGEVRPCLAEQQAFVPDFLPDSMAGFSDQWGAQPTPSQMMDSGHVGTFTGFSQPVGVAPLQAERPPSIAEPQRPPPMPAEPQIPTKDAAATPKNIMDMSAGLLGECWPDEAGIPSDLPFTPSVSTVISRHAGQMAESPQDVSDTQWPPRESGVGDEREGDSDRKQQKKKKKRRPRDDVYDYMEVKGHGEPQVENTPPSDSSFRSPRKEGGWEREDGGRSGGGRVKKGKSRKKIPEEWAINAEPFVPASVSAVQSQEFGSDLPEEGAMPASLTQDLLCLTATSPLAPAAPAIQAAAFSPKGIMTSSPMPEGSFSMSAQDSLMDADGSCLGDAREALPLPMELDKADPLASPLSNANLFLGDSGVYEETMFVQDHSFTGSSTDGLARDPMLAFQSTGLDTPMEALISAPPFTPSGAVWSNDSPHNNHSDPFSIPGMEALNFDTPAPASAPVESPKQKTLKDGKKSGKNSRTSSSSSSSAPTKSPTSPNANLPSPQNSGLNPAALPFFPSFSEAPEPPAALPARLEVKTDKPDKMDGFQTFDDFDVFDKVEKTDKAEPKDNLEKTEKMDMFGKAENLDKMDKDGKVDKAEKAEKDEHKEKDKIEPTELKAKTDKTETPQKVEKTEIKDQCEKPKEADKVEKVDLADKAKGTDKAKKDKETDKMENVEKVELKPEKHEVEKVEVTPKTDDKKEEKVEKKEEKKEDKKEEKKEEKKEVKEDKKEEKVEKKEEEQRAEKDKAPTPAKTEKKEQEDKLIKAEKAEKKESPEKKTAKVEKNDKIDKAKKPAAKPAVTSATPSKDPTSPDKKTKLVAGATKPGSAKPRPSSVALSAAAAPKRPTTASTTTASTLSKKNLVPKAPTPSTAPKRLSSATTRPPTSTSMSSTAAREVKPKVPTEKRPLVPKASTATPAARSTATKNGTTTATATSKTTTATRTSLSARTTASAPTARRSMVAKAESKPGEEKKKTSDTKPTSRLSTSTSIGAAARPRPTTTRPSSATPSGPPTTVPERKPPVPRVPRPSSATTSTASVAAKTRPATADARSARSKVGSTDNLKHQPGGGKVSASHSKTDSKDTSQGKVQIVSKKVDYSHVTSRLGSKDNIKHVPGGGNVHILTKKVDLSKVTSKCGSKANMKHKPGGGDVKIESHKMSIKGQPKVGSMENVKHEPGGGNVKAEGAEEAAEGTGAPPSGGQAELPMASPAQAQENGLLKEGPPSGSEGLRDPQQGLDSRIPETSI</sequence>
<evidence type="ECO:0000256" key="5">
    <source>
        <dbReference type="ARBA" id="ARBA00022737"/>
    </source>
</evidence>
<feature type="compositionally biased region" description="Polar residues" evidence="8">
    <location>
        <begin position="132"/>
        <end position="141"/>
    </location>
</feature>
<dbReference type="GO" id="GO:0008017">
    <property type="term" value="F:microtubule binding"/>
    <property type="evidence" value="ECO:0007669"/>
    <property type="project" value="InterPro"/>
</dbReference>
<feature type="region of interest" description="Disordered" evidence="8">
    <location>
        <begin position="132"/>
        <end position="194"/>
    </location>
</feature>
<protein>
    <recommendedName>
        <fullName evidence="7">Microtubule-associated protein</fullName>
    </recommendedName>
</protein>
<dbReference type="InterPro" id="IPR001084">
    <property type="entry name" value="MAP_tubulin-bd_rpt"/>
</dbReference>
<feature type="compositionally biased region" description="Low complexity" evidence="8">
    <location>
        <begin position="966"/>
        <end position="983"/>
    </location>
</feature>
<evidence type="ECO:0000256" key="6">
    <source>
        <dbReference type="ARBA" id="ARBA00023212"/>
    </source>
</evidence>
<feature type="region of interest" description="Disordered" evidence="8">
    <location>
        <begin position="647"/>
        <end position="1180"/>
    </location>
</feature>
<keyword evidence="5" id="KW-0677">Repeat</keyword>
<organism evidence="9 10">
    <name type="scientific">Clupea harengus</name>
    <name type="common">Atlantic herring</name>
    <dbReference type="NCBI Taxonomy" id="7950"/>
    <lineage>
        <taxon>Eukaryota</taxon>
        <taxon>Metazoa</taxon>
        <taxon>Chordata</taxon>
        <taxon>Craniata</taxon>
        <taxon>Vertebrata</taxon>
        <taxon>Euteleostomi</taxon>
        <taxon>Actinopterygii</taxon>
        <taxon>Neopterygii</taxon>
        <taxon>Teleostei</taxon>
        <taxon>Clupei</taxon>
        <taxon>Clupeiformes</taxon>
        <taxon>Clupeoidei</taxon>
        <taxon>Clupeidae</taxon>
        <taxon>Clupea</taxon>
    </lineage>
</organism>
<dbReference type="Pfam" id="PF00418">
    <property type="entry name" value="Tubulin-binding"/>
    <property type="match status" value="4"/>
</dbReference>
<feature type="compositionally biased region" description="Low complexity" evidence="8">
    <location>
        <begin position="1116"/>
        <end position="1131"/>
    </location>
</feature>
<dbReference type="GO" id="GO:0005874">
    <property type="term" value="C:microtubule"/>
    <property type="evidence" value="ECO:0007669"/>
    <property type="project" value="UniProtKB-KW"/>
</dbReference>
<feature type="compositionally biased region" description="Low complexity" evidence="8">
    <location>
        <begin position="922"/>
        <end position="949"/>
    </location>
</feature>
<feature type="compositionally biased region" description="Basic and acidic residues" evidence="8">
    <location>
        <begin position="647"/>
        <end position="881"/>
    </location>
</feature>
<evidence type="ECO:0000256" key="4">
    <source>
        <dbReference type="ARBA" id="ARBA00022701"/>
    </source>
</evidence>
<feature type="compositionally biased region" description="Basic and acidic residues" evidence="8">
    <location>
        <begin position="984"/>
        <end position="996"/>
    </location>
</feature>
<dbReference type="GO" id="GO:0031175">
    <property type="term" value="P:neuron projection development"/>
    <property type="evidence" value="ECO:0007669"/>
    <property type="project" value="TreeGrafter"/>
</dbReference>
<name>A0A8M1KQ98_CLUHA</name>
<feature type="compositionally biased region" description="Low complexity" evidence="8">
    <location>
        <begin position="600"/>
        <end position="612"/>
    </location>
</feature>
<feature type="compositionally biased region" description="Low complexity" evidence="8">
    <location>
        <begin position="999"/>
        <end position="1048"/>
    </location>
</feature>
<keyword evidence="9" id="KW-1185">Reference proteome</keyword>
<keyword evidence="4 7" id="KW-0493">Microtubule</keyword>
<feature type="region of interest" description="Disordered" evidence="8">
    <location>
        <begin position="1223"/>
        <end position="1333"/>
    </location>
</feature>
<reference evidence="10" key="1">
    <citation type="submission" date="2025-08" db="UniProtKB">
        <authorList>
            <consortium name="RefSeq"/>
        </authorList>
    </citation>
    <scope>IDENTIFICATION</scope>
</reference>
<dbReference type="PANTHER" id="PTHR11501">
    <property type="entry name" value="MICROTUBULE-ASSOCIATED PROTEIN"/>
    <property type="match status" value="1"/>
</dbReference>
<dbReference type="PROSITE" id="PS51491">
    <property type="entry name" value="TAU_MAP_2"/>
    <property type="match status" value="4"/>
</dbReference>
<dbReference type="RefSeq" id="XP_042566236.1">
    <property type="nucleotide sequence ID" value="XM_042710302.1"/>
</dbReference>
<feature type="compositionally biased region" description="Polar residues" evidence="8">
    <location>
        <begin position="77"/>
        <end position="88"/>
    </location>
</feature>
<evidence type="ECO:0000256" key="7">
    <source>
        <dbReference type="RuleBase" id="RU000686"/>
    </source>
</evidence>
<dbReference type="OrthoDB" id="9378527at2759"/>
<feature type="region of interest" description="Disordered" evidence="8">
    <location>
        <begin position="515"/>
        <end position="619"/>
    </location>
</feature>
<feature type="compositionally biased region" description="Basic and acidic residues" evidence="8">
    <location>
        <begin position="1053"/>
        <end position="1066"/>
    </location>
</feature>
<feature type="region of interest" description="Disordered" evidence="8">
    <location>
        <begin position="38"/>
        <end position="105"/>
    </location>
</feature>
<feature type="compositionally biased region" description="Low complexity" evidence="8">
    <location>
        <begin position="1279"/>
        <end position="1288"/>
    </location>
</feature>
<evidence type="ECO:0000256" key="1">
    <source>
        <dbReference type="ARBA" id="ARBA00004245"/>
    </source>
</evidence>
<keyword evidence="2 7" id="KW-0963">Cytoplasm</keyword>
<feature type="compositionally biased region" description="Low complexity" evidence="8">
    <location>
        <begin position="1080"/>
        <end position="1097"/>
    </location>
</feature>
<feature type="compositionally biased region" description="Basic and acidic residues" evidence="8">
    <location>
        <begin position="553"/>
        <end position="563"/>
    </location>
</feature>
<feature type="compositionally biased region" description="Polar residues" evidence="8">
    <location>
        <begin position="516"/>
        <end position="528"/>
    </location>
</feature>
<dbReference type="GO" id="GO:0043005">
    <property type="term" value="C:neuron projection"/>
    <property type="evidence" value="ECO:0007669"/>
    <property type="project" value="TreeGrafter"/>
</dbReference>
<feature type="region of interest" description="Disordered" evidence="8">
    <location>
        <begin position="209"/>
        <end position="333"/>
    </location>
</feature>
<dbReference type="InterPro" id="IPR027324">
    <property type="entry name" value="MAP2/MAP4/Tau"/>
</dbReference>
<evidence type="ECO:0000256" key="2">
    <source>
        <dbReference type="ARBA" id="ARBA00022490"/>
    </source>
</evidence>
<dbReference type="PROSITE" id="PS00229">
    <property type="entry name" value="TAU_MAP_1"/>
    <property type="match status" value="3"/>
</dbReference>
<feature type="compositionally biased region" description="Pro residues" evidence="8">
    <location>
        <begin position="173"/>
        <end position="182"/>
    </location>
</feature>
<dbReference type="PANTHER" id="PTHR11501:SF16">
    <property type="entry name" value="MICROTUBULE-ASSOCIATED PROTEIN 4"/>
    <property type="match status" value="1"/>
</dbReference>
<feature type="compositionally biased region" description="Polar residues" evidence="8">
    <location>
        <begin position="1067"/>
        <end position="1079"/>
    </location>
</feature>
<feature type="compositionally biased region" description="Basic and acidic residues" evidence="8">
    <location>
        <begin position="275"/>
        <end position="291"/>
    </location>
</feature>
<feature type="compositionally biased region" description="Polar residues" evidence="8">
    <location>
        <begin position="587"/>
        <end position="598"/>
    </location>
</feature>